<feature type="transmembrane region" description="Helical" evidence="6">
    <location>
        <begin position="46"/>
        <end position="69"/>
    </location>
</feature>
<sequence length="251" mass="27680">MKKLAVINVITLLAVIGMNALANTLPLNNNTTGELSDQVNVLFTPAGYVFSIWSLIYSLLAIWAVRAVFTKHRGDREAVRQIGSLFIISSVWNVLWLFTFHYEWFAVSMIPMAALFITLIMIYAAIRRSGNVSVWTKLPFSIYMGWISVAFIVNIGILFNSIGLEEGLLLSNTAWTVVIVAAGALIAAGVMQLLRDAVYPAVFVWAYLGIFVERADAYPAIAYTALTGALFITAAIGIFLAKKRRILELHG</sequence>
<proteinExistence type="inferred from homology"/>
<organism evidence="8 9">
    <name type="scientific">Bacillus daqingensis</name>
    <dbReference type="NCBI Taxonomy" id="872396"/>
    <lineage>
        <taxon>Bacteria</taxon>
        <taxon>Bacillati</taxon>
        <taxon>Bacillota</taxon>
        <taxon>Bacilli</taxon>
        <taxon>Bacillales</taxon>
        <taxon>Bacillaceae</taxon>
        <taxon>Bacillus</taxon>
    </lineage>
</organism>
<evidence type="ECO:0000256" key="3">
    <source>
        <dbReference type="ARBA" id="ARBA00022692"/>
    </source>
</evidence>
<evidence type="ECO:0000313" key="8">
    <source>
        <dbReference type="EMBL" id="MFC4735033.1"/>
    </source>
</evidence>
<dbReference type="InterPro" id="IPR004307">
    <property type="entry name" value="TspO_MBR"/>
</dbReference>
<keyword evidence="4 6" id="KW-1133">Transmembrane helix</keyword>
<dbReference type="Gene3D" id="1.20.1260.100">
    <property type="entry name" value="TspO/MBR protein"/>
    <property type="match status" value="1"/>
</dbReference>
<protein>
    <submittedName>
        <fullName evidence="8">TspO/MBR family protein</fullName>
    </submittedName>
</protein>
<keyword evidence="7" id="KW-0732">Signal</keyword>
<keyword evidence="5 6" id="KW-0472">Membrane</keyword>
<evidence type="ECO:0000256" key="6">
    <source>
        <dbReference type="SAM" id="Phobius"/>
    </source>
</evidence>
<accession>A0ABV9NNZ6</accession>
<evidence type="ECO:0000256" key="2">
    <source>
        <dbReference type="ARBA" id="ARBA00007524"/>
    </source>
</evidence>
<dbReference type="PANTHER" id="PTHR33802">
    <property type="entry name" value="SI:CH211-161H7.5-RELATED"/>
    <property type="match status" value="1"/>
</dbReference>
<name>A0ABV9NNZ6_9BACI</name>
<comment type="caution">
    <text evidence="8">The sequence shown here is derived from an EMBL/GenBank/DDBJ whole genome shotgun (WGS) entry which is preliminary data.</text>
</comment>
<reference evidence="9" key="1">
    <citation type="journal article" date="2019" name="Int. J. Syst. Evol. Microbiol.">
        <title>The Global Catalogue of Microorganisms (GCM) 10K type strain sequencing project: providing services to taxonomists for standard genome sequencing and annotation.</title>
        <authorList>
            <consortium name="The Broad Institute Genomics Platform"/>
            <consortium name="The Broad Institute Genome Sequencing Center for Infectious Disease"/>
            <person name="Wu L."/>
            <person name="Ma J."/>
        </authorList>
    </citation>
    <scope>NUCLEOTIDE SEQUENCE [LARGE SCALE GENOMIC DNA]</scope>
    <source>
        <strain evidence="9">JCM 12165</strain>
    </source>
</reference>
<evidence type="ECO:0000256" key="7">
    <source>
        <dbReference type="SAM" id="SignalP"/>
    </source>
</evidence>
<feature type="transmembrane region" description="Helical" evidence="6">
    <location>
        <begin position="138"/>
        <end position="162"/>
    </location>
</feature>
<evidence type="ECO:0000256" key="5">
    <source>
        <dbReference type="ARBA" id="ARBA00023136"/>
    </source>
</evidence>
<feature type="transmembrane region" description="Helical" evidence="6">
    <location>
        <begin position="81"/>
        <end position="98"/>
    </location>
</feature>
<dbReference type="Proteomes" id="UP001595896">
    <property type="component" value="Unassembled WGS sequence"/>
</dbReference>
<feature type="transmembrane region" description="Helical" evidence="6">
    <location>
        <begin position="197"/>
        <end position="215"/>
    </location>
</feature>
<comment type="similarity">
    <text evidence="2">Belongs to the TspO/BZRP family.</text>
</comment>
<keyword evidence="3 6" id="KW-0812">Transmembrane</keyword>
<keyword evidence="9" id="KW-1185">Reference proteome</keyword>
<feature type="transmembrane region" description="Helical" evidence="6">
    <location>
        <begin position="104"/>
        <end position="126"/>
    </location>
</feature>
<comment type="subcellular location">
    <subcellularLocation>
        <location evidence="1">Membrane</location>
        <topology evidence="1">Multi-pass membrane protein</topology>
    </subcellularLocation>
</comment>
<dbReference type="PANTHER" id="PTHR33802:SF1">
    <property type="entry name" value="XK-RELATED PROTEIN"/>
    <property type="match status" value="1"/>
</dbReference>
<evidence type="ECO:0000256" key="1">
    <source>
        <dbReference type="ARBA" id="ARBA00004141"/>
    </source>
</evidence>
<feature type="transmembrane region" description="Helical" evidence="6">
    <location>
        <begin position="168"/>
        <end position="190"/>
    </location>
</feature>
<gene>
    <name evidence="8" type="ORF">ACFO4L_00420</name>
</gene>
<feature type="signal peptide" evidence="7">
    <location>
        <begin position="1"/>
        <end position="22"/>
    </location>
</feature>
<evidence type="ECO:0000256" key="4">
    <source>
        <dbReference type="ARBA" id="ARBA00022989"/>
    </source>
</evidence>
<dbReference type="InterPro" id="IPR038330">
    <property type="entry name" value="TspO/MBR-related_sf"/>
</dbReference>
<evidence type="ECO:0000313" key="9">
    <source>
        <dbReference type="Proteomes" id="UP001595896"/>
    </source>
</evidence>
<dbReference type="Pfam" id="PF03073">
    <property type="entry name" value="TspO_MBR"/>
    <property type="match status" value="1"/>
</dbReference>
<dbReference type="RefSeq" id="WP_377907656.1">
    <property type="nucleotide sequence ID" value="NZ_JBHSGK010000001.1"/>
</dbReference>
<dbReference type="EMBL" id="JBHSGK010000001">
    <property type="protein sequence ID" value="MFC4735033.1"/>
    <property type="molecule type" value="Genomic_DNA"/>
</dbReference>
<feature type="chain" id="PRO_5045928852" evidence="7">
    <location>
        <begin position="23"/>
        <end position="251"/>
    </location>
</feature>
<feature type="transmembrane region" description="Helical" evidence="6">
    <location>
        <begin position="221"/>
        <end position="241"/>
    </location>
</feature>